<gene>
    <name evidence="10" type="ORF">EDS130_LOCUS31618</name>
</gene>
<dbReference type="EMBL" id="CAJNOJ010000233">
    <property type="protein sequence ID" value="CAF1320085.1"/>
    <property type="molecule type" value="Genomic_DNA"/>
</dbReference>
<evidence type="ECO:0000256" key="3">
    <source>
        <dbReference type="ARBA" id="ARBA00022679"/>
    </source>
</evidence>
<dbReference type="EC" id="2.4.2.31" evidence="9"/>
<dbReference type="Gene3D" id="1.25.40.10">
    <property type="entry name" value="Tetratricopeptide repeat domain"/>
    <property type="match status" value="2"/>
</dbReference>
<comment type="caution">
    <text evidence="10">The sequence shown here is derived from an EMBL/GenBank/DDBJ whole genome shotgun (WGS) entry which is preliminary data.</text>
</comment>
<dbReference type="InterPro" id="IPR000768">
    <property type="entry name" value="ART"/>
</dbReference>
<keyword evidence="6 8" id="KW-0802">TPR repeat</keyword>
<dbReference type="PANTHER" id="PTHR45641">
    <property type="entry name" value="TETRATRICOPEPTIDE REPEAT PROTEIN (AFU_ORTHOLOGUE AFUA_6G03870)"/>
    <property type="match status" value="1"/>
</dbReference>
<dbReference type="PROSITE" id="PS50005">
    <property type="entry name" value="TPR"/>
    <property type="match status" value="2"/>
</dbReference>
<keyword evidence="9" id="KW-0520">NAD</keyword>
<dbReference type="SUPFAM" id="SSF56399">
    <property type="entry name" value="ADP-ribosylation"/>
    <property type="match status" value="1"/>
</dbReference>
<dbReference type="InterPro" id="IPR011990">
    <property type="entry name" value="TPR-like_helical_dom_sf"/>
</dbReference>
<feature type="repeat" description="TPR" evidence="8">
    <location>
        <begin position="522"/>
        <end position="555"/>
    </location>
</feature>
<keyword evidence="3 9" id="KW-0808">Transferase</keyword>
<dbReference type="PANTHER" id="PTHR45641:SF19">
    <property type="entry name" value="NEPHROCYSTIN-3"/>
    <property type="match status" value="1"/>
</dbReference>
<keyword evidence="4" id="KW-0548">Nucleotidyltransferase</keyword>
<organism evidence="10 11">
    <name type="scientific">Adineta ricciae</name>
    <name type="common">Rotifer</name>
    <dbReference type="NCBI Taxonomy" id="249248"/>
    <lineage>
        <taxon>Eukaryota</taxon>
        <taxon>Metazoa</taxon>
        <taxon>Spiralia</taxon>
        <taxon>Gnathifera</taxon>
        <taxon>Rotifera</taxon>
        <taxon>Eurotatoria</taxon>
        <taxon>Bdelloidea</taxon>
        <taxon>Adinetida</taxon>
        <taxon>Adinetidae</taxon>
        <taxon>Adineta</taxon>
    </lineage>
</organism>
<evidence type="ECO:0000256" key="1">
    <source>
        <dbReference type="ARBA" id="ARBA00009558"/>
    </source>
</evidence>
<dbReference type="Pfam" id="PF01129">
    <property type="entry name" value="ART"/>
    <property type="match status" value="1"/>
</dbReference>
<proteinExistence type="inferred from homology"/>
<evidence type="ECO:0000256" key="2">
    <source>
        <dbReference type="ARBA" id="ARBA00022676"/>
    </source>
</evidence>
<dbReference type="OrthoDB" id="613316at2759"/>
<dbReference type="GO" id="GO:0016779">
    <property type="term" value="F:nucleotidyltransferase activity"/>
    <property type="evidence" value="ECO:0007669"/>
    <property type="project" value="UniProtKB-KW"/>
</dbReference>
<dbReference type="Pfam" id="PF13424">
    <property type="entry name" value="TPR_12"/>
    <property type="match status" value="1"/>
</dbReference>
<dbReference type="InterPro" id="IPR019734">
    <property type="entry name" value="TPR_rpt"/>
</dbReference>
<keyword evidence="9" id="KW-0521">NADP</keyword>
<evidence type="ECO:0000256" key="5">
    <source>
        <dbReference type="ARBA" id="ARBA00022737"/>
    </source>
</evidence>
<name>A0A815EVY9_ADIRI</name>
<evidence type="ECO:0000256" key="8">
    <source>
        <dbReference type="PROSITE-ProRule" id="PRU00339"/>
    </source>
</evidence>
<accession>A0A815EVY9</accession>
<dbReference type="Gene3D" id="3.90.176.10">
    <property type="entry name" value="Toxin ADP-ribosyltransferase, Chain A, domain 1"/>
    <property type="match status" value="1"/>
</dbReference>
<dbReference type="AlphaFoldDB" id="A0A815EVY9"/>
<evidence type="ECO:0000256" key="4">
    <source>
        <dbReference type="ARBA" id="ARBA00022695"/>
    </source>
</evidence>
<keyword evidence="2 9" id="KW-0328">Glycosyltransferase</keyword>
<evidence type="ECO:0000313" key="10">
    <source>
        <dbReference type="EMBL" id="CAF1320085.1"/>
    </source>
</evidence>
<dbReference type="Proteomes" id="UP000663852">
    <property type="component" value="Unassembled WGS sequence"/>
</dbReference>
<protein>
    <recommendedName>
        <fullName evidence="9">NAD(P)(+)--arginine ADP-ribosyltransferase</fullName>
        <ecNumber evidence="9">2.4.2.31</ecNumber>
    </recommendedName>
    <alternativeName>
        <fullName evidence="9">Mono(ADP-ribosyl)transferase</fullName>
    </alternativeName>
</protein>
<feature type="repeat" description="TPR" evidence="8">
    <location>
        <begin position="565"/>
        <end position="598"/>
    </location>
</feature>
<evidence type="ECO:0000313" key="11">
    <source>
        <dbReference type="Proteomes" id="UP000663852"/>
    </source>
</evidence>
<evidence type="ECO:0000256" key="7">
    <source>
        <dbReference type="ARBA" id="ARBA00047597"/>
    </source>
</evidence>
<reference evidence="10" key="1">
    <citation type="submission" date="2021-02" db="EMBL/GenBank/DDBJ databases">
        <authorList>
            <person name="Nowell W R."/>
        </authorList>
    </citation>
    <scope>NUCLEOTIDE SEQUENCE</scope>
</reference>
<evidence type="ECO:0000256" key="9">
    <source>
        <dbReference type="RuleBase" id="RU361228"/>
    </source>
</evidence>
<dbReference type="PROSITE" id="PS51996">
    <property type="entry name" value="TR_MART"/>
    <property type="match status" value="1"/>
</dbReference>
<dbReference type="Pfam" id="PF13181">
    <property type="entry name" value="TPR_8"/>
    <property type="match status" value="1"/>
</dbReference>
<dbReference type="SUPFAM" id="SSF48452">
    <property type="entry name" value="TPR-like"/>
    <property type="match status" value="1"/>
</dbReference>
<evidence type="ECO:0000256" key="6">
    <source>
        <dbReference type="ARBA" id="ARBA00022803"/>
    </source>
</evidence>
<dbReference type="SMART" id="SM00028">
    <property type="entry name" value="TPR"/>
    <property type="match status" value="5"/>
</dbReference>
<dbReference type="GO" id="GO:0106274">
    <property type="term" value="F:NAD+-protein-arginine ADP-ribosyltransferase activity"/>
    <property type="evidence" value="ECO:0007669"/>
    <property type="project" value="UniProtKB-EC"/>
</dbReference>
<keyword evidence="5" id="KW-0677">Repeat</keyword>
<comment type="similarity">
    <text evidence="1 9">Belongs to the Arg-specific ADP-ribosyltransferase family.</text>
</comment>
<comment type="catalytic activity">
    <reaction evidence="7 9">
        <text>L-arginyl-[protein] + NAD(+) = N(omega)-(ADP-D-ribosyl)-L-arginyl-[protein] + nicotinamide + H(+)</text>
        <dbReference type="Rhea" id="RHEA:19149"/>
        <dbReference type="Rhea" id="RHEA-COMP:10532"/>
        <dbReference type="Rhea" id="RHEA-COMP:15087"/>
        <dbReference type="ChEBI" id="CHEBI:15378"/>
        <dbReference type="ChEBI" id="CHEBI:17154"/>
        <dbReference type="ChEBI" id="CHEBI:29965"/>
        <dbReference type="ChEBI" id="CHEBI:57540"/>
        <dbReference type="ChEBI" id="CHEBI:142554"/>
        <dbReference type="EC" id="2.4.2.31"/>
    </reaction>
</comment>
<sequence>MSDMLHTFTIACLDLNTNPHEGKRRQLLAKCFKFFRTVADCRQYMEENKSENIILVTVDSLGKIILPTIHDLPQLTAVYIQCADKEKTEDWTRCYTKIKNVDTDSSSLLQQLYLDEIKSKNTSQNSFRGIDLQDQTSTISIYNRSEASSTKLNGNFLWFQLFIEILLKLSFTISTAKKELIDLFKNTYDNDEIEQRKIREFDNDYVSDKAINWYTKDFCLYRLLNKALRKQDIDLLYTFRFYIADVHQQLQREYKHLKASSTTSVLHVYRSQAISSIELQRIRQSQNEFISMNSFLSTSKSKEQALSFILGAESTDDLAYVLFEMYIDLKLNSSKPFADITMLSAIEGEEEVLFMLGSIFRIQNVTQDVNNNLWIVSLELCSQDDTELNSIFKYFTNNFGEKTSLWHLTDLLFDMYELDKSEKFYKRLIPEVSECEAAICYDALGVIENERANYNLALAYHNQSLNYLIKIVDDNHPLLGYTYDHLGTAYRNLDDYDQALKNHLLACEIWLMVYGDNHTEIARSLINIGLIHDKKQDFDNALSHYFYALKIYEENHLPNDHPLFGLLFNNIGYIYFQQDDYIEALNYYNKSLEVRLKCLPSLHTDIGVTYHNMGALHFNHKSYLQALDCFLNAKEIYEHSYENTHPRILNLRDDIQKCQFLINHFNQKHIQ</sequence>